<evidence type="ECO:0000313" key="6">
    <source>
        <dbReference type="Proteomes" id="UP000054516"/>
    </source>
</evidence>
<dbReference type="InterPro" id="IPR040921">
    <property type="entry name" value="Peptidase_S66C"/>
</dbReference>
<dbReference type="EMBL" id="DF977503">
    <property type="protein sequence ID" value="GAP91278.1"/>
    <property type="molecule type" value="Genomic_DNA"/>
</dbReference>
<gene>
    <name evidence="5" type="ORF">SAMD00023353_5800270</name>
</gene>
<dbReference type="Gene3D" id="3.50.30.60">
    <property type="entry name" value="LD-carboxypeptidase A C-terminal domain-like"/>
    <property type="match status" value="1"/>
</dbReference>
<dbReference type="SUPFAM" id="SSF141986">
    <property type="entry name" value="LD-carboxypeptidase A C-terminal domain-like"/>
    <property type="match status" value="1"/>
</dbReference>
<keyword evidence="6" id="KW-1185">Reference proteome</keyword>
<dbReference type="InterPro" id="IPR027478">
    <property type="entry name" value="LdcA_N"/>
</dbReference>
<dbReference type="SUPFAM" id="SSF52317">
    <property type="entry name" value="Class I glutamine amidotransferase-like"/>
    <property type="match status" value="1"/>
</dbReference>
<accession>A0A1W2TRZ3</accession>
<feature type="domain" description="LD-carboxypeptidase N-terminal" evidence="3">
    <location>
        <begin position="16"/>
        <end position="137"/>
    </location>
</feature>
<dbReference type="CDD" id="cd07062">
    <property type="entry name" value="Peptidase_S66_mccF_like"/>
    <property type="match status" value="1"/>
</dbReference>
<dbReference type="PANTHER" id="PTHR30237">
    <property type="entry name" value="MURAMOYLTETRAPEPTIDE CARBOXYPEPTIDASE"/>
    <property type="match status" value="1"/>
</dbReference>
<sequence length="368" mass="39391">MPSPVVPKALEPGATIAFVSPSARLNDKYPAVMARATALLEGRGYKVREFYTKDSGIQNGIANRLAELRAALTDDSIGAVICTIGGTTFTELLPALLADTALHEEIRARPKIVVGYSDITGLHWFLHATTGLRTFYGPGAIPELGEATATAKGKEEEGEESAVAFSARSLFRAITSRSPTGDVEKSRTYMPKLAPYFFPGGSEDALGEMALNDPGWSWIRPGKARGRLFGGCLTVMARLGGVRGIAPDWRGRIVFVETAPADDGIGGNPLPRVRAGFADLMAQGVFDDAAGLVIGRPFGYDTPAQREEYAGVIRGLLCEGPMVEKKQFPILFNVDFGHTSPLVTLPFDVMAELDSEVDRFAIVEAGVL</sequence>
<dbReference type="InterPro" id="IPR029062">
    <property type="entry name" value="Class_I_gatase-like"/>
</dbReference>
<organism evidence="5">
    <name type="scientific">Rosellinia necatrix</name>
    <name type="common">White root-rot fungus</name>
    <dbReference type="NCBI Taxonomy" id="77044"/>
    <lineage>
        <taxon>Eukaryota</taxon>
        <taxon>Fungi</taxon>
        <taxon>Dikarya</taxon>
        <taxon>Ascomycota</taxon>
        <taxon>Pezizomycotina</taxon>
        <taxon>Sordariomycetes</taxon>
        <taxon>Xylariomycetidae</taxon>
        <taxon>Xylariales</taxon>
        <taxon>Xylariaceae</taxon>
        <taxon>Rosellinia</taxon>
    </lineage>
</organism>
<feature type="domain" description="LD-carboxypeptidase C-terminal" evidence="4">
    <location>
        <begin position="225"/>
        <end position="353"/>
    </location>
</feature>
<dbReference type="STRING" id="77044.A0A1W2TRZ3"/>
<dbReference type="InterPro" id="IPR040449">
    <property type="entry name" value="Peptidase_S66_N"/>
</dbReference>
<evidence type="ECO:0000259" key="3">
    <source>
        <dbReference type="Pfam" id="PF02016"/>
    </source>
</evidence>
<evidence type="ECO:0000256" key="1">
    <source>
        <dbReference type="ARBA" id="ARBA00010233"/>
    </source>
</evidence>
<dbReference type="PIRSF" id="PIRSF028757">
    <property type="entry name" value="LD-carboxypeptidase"/>
    <property type="match status" value="1"/>
</dbReference>
<dbReference type="OrthoDB" id="5186469at2759"/>
<proteinExistence type="inferred from homology"/>
<dbReference type="InterPro" id="IPR003507">
    <property type="entry name" value="S66_fam"/>
</dbReference>
<comment type="similarity">
    <text evidence="1">Belongs to the peptidase S66 family.</text>
</comment>
<dbReference type="Gene3D" id="3.40.50.10740">
    <property type="entry name" value="Class I glutamine amidotransferase-like"/>
    <property type="match status" value="1"/>
</dbReference>
<evidence type="ECO:0000256" key="2">
    <source>
        <dbReference type="ARBA" id="ARBA00022801"/>
    </source>
</evidence>
<dbReference type="GO" id="GO:0004180">
    <property type="term" value="F:carboxypeptidase activity"/>
    <property type="evidence" value="ECO:0007669"/>
    <property type="project" value="UniProtKB-KW"/>
</dbReference>
<dbReference type="Pfam" id="PF02016">
    <property type="entry name" value="Peptidase_S66"/>
    <property type="match status" value="1"/>
</dbReference>
<dbReference type="AlphaFoldDB" id="A0A1W2TRZ3"/>
<name>A0A1W2TRZ3_ROSNE</name>
<keyword evidence="5" id="KW-0645">Protease</keyword>
<dbReference type="OMA" id="FGHAYPR"/>
<reference evidence="5" key="1">
    <citation type="submission" date="2016-03" db="EMBL/GenBank/DDBJ databases">
        <title>Draft genome sequence of Rosellinia necatrix.</title>
        <authorList>
            <person name="Kanematsu S."/>
        </authorList>
    </citation>
    <scope>NUCLEOTIDE SEQUENCE [LARGE SCALE GENOMIC DNA]</scope>
    <source>
        <strain evidence="5">W97</strain>
    </source>
</reference>
<protein>
    <submittedName>
        <fullName evidence="5">Putative peptidase u61 ld-carboxypeptidase a</fullName>
    </submittedName>
</protein>
<evidence type="ECO:0000259" key="4">
    <source>
        <dbReference type="Pfam" id="PF17676"/>
    </source>
</evidence>
<evidence type="ECO:0000313" key="5">
    <source>
        <dbReference type="EMBL" id="GAP91278.1"/>
    </source>
</evidence>
<dbReference type="Pfam" id="PF17676">
    <property type="entry name" value="Peptidase_S66C"/>
    <property type="match status" value="1"/>
</dbReference>
<dbReference type="InterPro" id="IPR027461">
    <property type="entry name" value="Carboxypeptidase_A_C_sf"/>
</dbReference>
<dbReference type="Proteomes" id="UP000054516">
    <property type="component" value="Unassembled WGS sequence"/>
</dbReference>
<keyword evidence="5" id="KW-0121">Carboxypeptidase</keyword>
<dbReference type="PANTHER" id="PTHR30237:SF4">
    <property type="entry name" value="LD-CARBOXYPEPTIDASE C-TERMINAL DOMAIN-CONTAINING PROTEIN"/>
    <property type="match status" value="1"/>
</dbReference>
<keyword evidence="2" id="KW-0378">Hydrolase</keyword>